<feature type="region of interest" description="Disordered" evidence="2">
    <location>
        <begin position="437"/>
        <end position="481"/>
    </location>
</feature>
<comment type="caution">
    <text evidence="4">The sequence shown here is derived from an EMBL/GenBank/DDBJ whole genome shotgun (WGS) entry which is preliminary data.</text>
</comment>
<evidence type="ECO:0000313" key="4">
    <source>
        <dbReference type="EMBL" id="PLW44815.1"/>
    </source>
</evidence>
<protein>
    <recommendedName>
        <fullName evidence="3">DUF6818 domain-containing protein</fullName>
    </recommendedName>
</protein>
<keyword evidence="1" id="KW-0175">Coiled coil</keyword>
<feature type="compositionally biased region" description="Polar residues" evidence="2">
    <location>
        <begin position="447"/>
        <end position="465"/>
    </location>
</feature>
<evidence type="ECO:0000259" key="3">
    <source>
        <dbReference type="Pfam" id="PF20681"/>
    </source>
</evidence>
<evidence type="ECO:0000313" key="5">
    <source>
        <dbReference type="Proteomes" id="UP000235392"/>
    </source>
</evidence>
<dbReference type="InterPro" id="IPR049203">
    <property type="entry name" value="DUF6818"/>
</dbReference>
<feature type="compositionally biased region" description="Polar residues" evidence="2">
    <location>
        <begin position="472"/>
        <end position="481"/>
    </location>
</feature>
<organism evidence="4 5">
    <name type="scientific">Puccinia coronata f. sp. avenae</name>
    <dbReference type="NCBI Taxonomy" id="200324"/>
    <lineage>
        <taxon>Eukaryota</taxon>
        <taxon>Fungi</taxon>
        <taxon>Dikarya</taxon>
        <taxon>Basidiomycota</taxon>
        <taxon>Pucciniomycotina</taxon>
        <taxon>Pucciniomycetes</taxon>
        <taxon>Pucciniales</taxon>
        <taxon>Pucciniaceae</taxon>
        <taxon>Puccinia</taxon>
    </lineage>
</organism>
<dbReference type="Gene3D" id="1.20.5.490">
    <property type="entry name" value="Single helix bin"/>
    <property type="match status" value="1"/>
</dbReference>
<evidence type="ECO:0000256" key="1">
    <source>
        <dbReference type="SAM" id="Coils"/>
    </source>
</evidence>
<accession>A0A2N5V4B2</accession>
<dbReference type="AlphaFoldDB" id="A0A2N5V4B2"/>
<feature type="coiled-coil region" evidence="1">
    <location>
        <begin position="363"/>
        <end position="422"/>
    </location>
</feature>
<proteinExistence type="predicted"/>
<feature type="compositionally biased region" description="Polar residues" evidence="2">
    <location>
        <begin position="1"/>
        <end position="27"/>
    </location>
</feature>
<feature type="region of interest" description="Disordered" evidence="2">
    <location>
        <begin position="1"/>
        <end position="44"/>
    </location>
</feature>
<dbReference type="EMBL" id="PGCI01000054">
    <property type="protein sequence ID" value="PLW44815.1"/>
    <property type="molecule type" value="Genomic_DNA"/>
</dbReference>
<dbReference type="Pfam" id="PF20681">
    <property type="entry name" value="DUF6818"/>
    <property type="match status" value="1"/>
</dbReference>
<feature type="compositionally biased region" description="Polar residues" evidence="2">
    <location>
        <begin position="275"/>
        <end position="286"/>
    </location>
</feature>
<name>A0A2N5V4B2_9BASI</name>
<feature type="compositionally biased region" description="Polar residues" evidence="2">
    <location>
        <begin position="246"/>
        <end position="255"/>
    </location>
</feature>
<feature type="compositionally biased region" description="Polar residues" evidence="2">
    <location>
        <begin position="227"/>
        <end position="238"/>
    </location>
</feature>
<gene>
    <name evidence="4" type="ORF">PCASD_07155</name>
</gene>
<feature type="compositionally biased region" description="Basic and acidic residues" evidence="2">
    <location>
        <begin position="340"/>
        <end position="360"/>
    </location>
</feature>
<dbReference type="PANTHER" id="PTHR34409:SF1">
    <property type="entry name" value="MYB-LIKE DOMAIN-CONTAINING PROTEIN"/>
    <property type="match status" value="1"/>
</dbReference>
<reference evidence="4 5" key="1">
    <citation type="submission" date="2017-11" db="EMBL/GenBank/DDBJ databases">
        <title>De novo assembly and phasing of dikaryotic genomes from two isolates of Puccinia coronata f. sp. avenae, the causal agent of oat crown rust.</title>
        <authorList>
            <person name="Miller M.E."/>
            <person name="Zhang Y."/>
            <person name="Omidvar V."/>
            <person name="Sperschneider J."/>
            <person name="Schwessinger B."/>
            <person name="Raley C."/>
            <person name="Palmer J.M."/>
            <person name="Garnica D."/>
            <person name="Upadhyaya N."/>
            <person name="Rathjen J."/>
            <person name="Taylor J.M."/>
            <person name="Park R.F."/>
            <person name="Dodds P.N."/>
            <person name="Hirsch C.D."/>
            <person name="Kianian S.F."/>
            <person name="Figueroa M."/>
        </authorList>
    </citation>
    <scope>NUCLEOTIDE SEQUENCE [LARGE SCALE GENOMIC DNA]</scope>
    <source>
        <strain evidence="4">12SD80</strain>
    </source>
</reference>
<feature type="domain" description="DUF6818" evidence="3">
    <location>
        <begin position="124"/>
        <end position="201"/>
    </location>
</feature>
<dbReference type="Proteomes" id="UP000235392">
    <property type="component" value="Unassembled WGS sequence"/>
</dbReference>
<feature type="region of interest" description="Disordered" evidence="2">
    <location>
        <begin position="215"/>
        <end position="360"/>
    </location>
</feature>
<sequence>MAPTTQNNSAKNKTPAATQQAPSSTQRRPGRAKGAQGYSTPALPALTSRTRLLERCSNSRVRPVVGRTLSDQSESQLVLRSDSACPTTGRTRLFEHRSNCRVRPVNAGSADCVELVKAVRYFLPLGSQEWAKVQERYNSVYASKNNRAIREPDSIRNKFRALVNQFKPTGNPHIRDAKDTQKLIDNRASVLALNDQDFEDEDDGVGAPVAMSIANSEDAQDVDMDDSQLSGWNNNQRATNDDDSQSLESNNNNGSEVDDEGDGHRFPDPIPFSPDDTSQTSSNIKSPDSAVPRHFSAFTPNSRPSNIGPHRNSSRKSSVTNSPMKAPNRVGSQSASSGGLHDKLSKALDPASREERDEKNGLVRFYSMQLRDANKTNEKLRDKILELQSGNQKRVNDLQEKVADLQEKLTELRIENQALKSCIEIMQMQPGRYLAHQGFHSQPPPFQNASSFSARSTSAHVSQGPSHGDFNPSLNNEFFSH</sequence>
<dbReference type="PANTHER" id="PTHR34409">
    <property type="entry name" value="SET DOMAIN-CONTAINING PROTEIN"/>
    <property type="match status" value="1"/>
</dbReference>
<evidence type="ECO:0000256" key="2">
    <source>
        <dbReference type="SAM" id="MobiDB-lite"/>
    </source>
</evidence>